<protein>
    <submittedName>
        <fullName evidence="2">Malic enzyme</fullName>
    </submittedName>
</protein>
<dbReference type="InterPro" id="IPR051674">
    <property type="entry name" value="Malate_Decarboxylase"/>
</dbReference>
<evidence type="ECO:0000313" key="2">
    <source>
        <dbReference type="EMBL" id="CUU54076.1"/>
    </source>
</evidence>
<dbReference type="GO" id="GO:0016616">
    <property type="term" value="F:oxidoreductase activity, acting on the CH-OH group of donors, NAD or NADP as acceptor"/>
    <property type="evidence" value="ECO:0007669"/>
    <property type="project" value="InterPro"/>
</dbReference>
<gene>
    <name evidence="2" type="ORF">Ga0074812_10279</name>
</gene>
<keyword evidence="1" id="KW-0560">Oxidoreductase</keyword>
<dbReference type="AlphaFoldDB" id="A0A0S4QH71"/>
<accession>A0A0S4QH71</accession>
<dbReference type="Gene3D" id="3.40.50.10380">
    <property type="entry name" value="Malic enzyme, N-terminal domain"/>
    <property type="match status" value="1"/>
</dbReference>
<dbReference type="Proteomes" id="UP000198802">
    <property type="component" value="Unassembled WGS sequence"/>
</dbReference>
<dbReference type="GO" id="GO:0004470">
    <property type="term" value="F:malic enzyme activity"/>
    <property type="evidence" value="ECO:0007669"/>
    <property type="project" value="InterPro"/>
</dbReference>
<sequence length="419" mass="43380">MTPHGSAAVSAAFGVAVYVSTQARPAVDAVLSRNPGMAVIQADEPGPDGCRRIIVDADSGPTLSWLVEALRETLGADLLRTEDPVFTVASTGKLGQQLRASTATGRDLALLDADADRRVIRHLVAHPGQVDRFSGRARRVALLSDASAVLDFESLPAEAALPAVESQAAHLHRETGLDVVPIPLSACGPGELAAMIRMMAPGFGASVLVHTHVRHIDAVRATLRAAPAPQPASHPVLLDAINDGLAVAAVAAALNHLRRRGVDPRHARVAVVDPQRGGDLAGLLLAAGIHDLLLYDPVAYGVTLLHELAGRLDLLVDLIGLAAPPKGPTLLRVRPESPPLLPQATDGPRPLHALPGLLRAAVTAHCPINMAARVAAVHAIAAQAPFGALLPRPDHPQLAPAVADAALPALTDTDSDTAT</sequence>
<proteinExistence type="predicted"/>
<dbReference type="EMBL" id="FAOZ01000002">
    <property type="protein sequence ID" value="CUU54076.1"/>
    <property type="molecule type" value="Genomic_DNA"/>
</dbReference>
<evidence type="ECO:0000313" key="3">
    <source>
        <dbReference type="Proteomes" id="UP000198802"/>
    </source>
</evidence>
<dbReference type="InterPro" id="IPR046346">
    <property type="entry name" value="Aminoacid_DH-like_N_sf"/>
</dbReference>
<dbReference type="InterPro" id="IPR037062">
    <property type="entry name" value="Malic_N_dom_sf"/>
</dbReference>
<evidence type="ECO:0000256" key="1">
    <source>
        <dbReference type="ARBA" id="ARBA00023002"/>
    </source>
</evidence>
<dbReference type="PANTHER" id="PTHR43237">
    <property type="entry name" value="NADP-DEPENDENT MALIC ENZYME"/>
    <property type="match status" value="1"/>
</dbReference>
<organism evidence="2 3">
    <name type="scientific">Parafrankia irregularis</name>
    <dbReference type="NCBI Taxonomy" id="795642"/>
    <lineage>
        <taxon>Bacteria</taxon>
        <taxon>Bacillati</taxon>
        <taxon>Actinomycetota</taxon>
        <taxon>Actinomycetes</taxon>
        <taxon>Frankiales</taxon>
        <taxon>Frankiaceae</taxon>
        <taxon>Parafrankia</taxon>
    </lineage>
</organism>
<reference evidence="3" key="1">
    <citation type="submission" date="2015-11" db="EMBL/GenBank/DDBJ databases">
        <authorList>
            <person name="Varghese N."/>
        </authorList>
    </citation>
    <scope>NUCLEOTIDE SEQUENCE [LARGE SCALE GENOMIC DNA]</scope>
    <source>
        <strain evidence="3">DSM 45899</strain>
    </source>
</reference>
<dbReference type="RefSeq" id="WP_091271317.1">
    <property type="nucleotide sequence ID" value="NZ_FAOZ01000002.1"/>
</dbReference>
<dbReference type="SUPFAM" id="SSF53223">
    <property type="entry name" value="Aminoacid dehydrogenase-like, N-terminal domain"/>
    <property type="match status" value="1"/>
</dbReference>
<name>A0A0S4QH71_9ACTN</name>
<dbReference type="PANTHER" id="PTHR43237:SF4">
    <property type="entry name" value="NADP-DEPENDENT MALIC ENZYME"/>
    <property type="match status" value="1"/>
</dbReference>
<keyword evidence="3" id="KW-1185">Reference proteome</keyword>